<accession>A0A7Y0LFC8</accession>
<comment type="caution">
    <text evidence="1">The sequence shown here is derived from an EMBL/GenBank/DDBJ whole genome shotgun (WGS) entry which is preliminary data.</text>
</comment>
<dbReference type="EMBL" id="JABBXH010000006">
    <property type="protein sequence ID" value="NMP33164.1"/>
    <property type="molecule type" value="Genomic_DNA"/>
</dbReference>
<name>A0A7Y0LFC8_9GAMM</name>
<dbReference type="AlphaFoldDB" id="A0A7Y0LFC8"/>
<gene>
    <name evidence="1" type="ORF">HII17_16515</name>
</gene>
<dbReference type="Proteomes" id="UP000568664">
    <property type="component" value="Unassembled WGS sequence"/>
</dbReference>
<evidence type="ECO:0000313" key="1">
    <source>
        <dbReference type="EMBL" id="NMP33164.1"/>
    </source>
</evidence>
<protein>
    <recommendedName>
        <fullName evidence="3">DUF885 domain-containing protein</fullName>
    </recommendedName>
</protein>
<evidence type="ECO:0000313" key="2">
    <source>
        <dbReference type="Proteomes" id="UP000568664"/>
    </source>
</evidence>
<evidence type="ECO:0008006" key="3">
    <source>
        <dbReference type="Google" id="ProtNLM"/>
    </source>
</evidence>
<reference evidence="1 2" key="1">
    <citation type="submission" date="2020-04" db="EMBL/GenBank/DDBJ databases">
        <title>Thalassotalea sp. M1531, isolated from the surface of marine red alga.</title>
        <authorList>
            <person name="Pang L."/>
            <person name="Lu D.-C."/>
        </authorList>
    </citation>
    <scope>NUCLEOTIDE SEQUENCE [LARGE SCALE GENOMIC DNA]</scope>
    <source>
        <strain evidence="1 2">M1531</strain>
    </source>
</reference>
<keyword evidence="2" id="KW-1185">Reference proteome</keyword>
<sequence>MNKINTIAEKYVKLVLDVGHHHSAYIDAYYGPEEWKAESHKKPLAELLTETRDLINKLNSTQVEASQALRKQFLAIQLNSIVMFIRLQQGEQITFDDESLGLYDAISPNTTEVELNKSLQELELLVPGKGTLNERLNAYKKQFIIPLDKLDTVFVAAIDEARKRTKNYIALPSNENFTIEYVTDKVWSGYNWYQGNNFSLIQFNTDFPIYIERAIDLASHEGYPGHHVFNSQMEQHLVDKMGWIEYSIYPLYSPMSLLAEGSANYGIDVAFPKTERLAFEKDVLFPLAGLDKEQAERYYQIQDKLAELSYADNMVAKRYLDGEIDKEAAIELLMKYALSSKEKSTQRIGFIEANRAYVINYNLGQDLVRQYVDRLTGTEGAEKRWQVFAELLALPKTASMMAD</sequence>
<organism evidence="1 2">
    <name type="scientific">Thalassotalea algicola</name>
    <dbReference type="NCBI Taxonomy" id="2716224"/>
    <lineage>
        <taxon>Bacteria</taxon>
        <taxon>Pseudomonadati</taxon>
        <taxon>Pseudomonadota</taxon>
        <taxon>Gammaproteobacteria</taxon>
        <taxon>Alteromonadales</taxon>
        <taxon>Colwelliaceae</taxon>
        <taxon>Thalassotalea</taxon>
    </lineage>
</organism>
<proteinExistence type="predicted"/>